<gene>
    <name evidence="1" type="ORF">J1N35_015752</name>
</gene>
<dbReference type="PANTHER" id="PTHR48200">
    <property type="entry name" value="PROTEIN, PUTATIVE-RELATED"/>
    <property type="match status" value="1"/>
</dbReference>
<proteinExistence type="predicted"/>
<reference evidence="1 2" key="1">
    <citation type="journal article" date="2021" name="Plant Biotechnol. J.">
        <title>Multi-omics assisted identification of the key and species-specific regulatory components of drought-tolerant mechanisms in Gossypium stocksii.</title>
        <authorList>
            <person name="Yu D."/>
            <person name="Ke L."/>
            <person name="Zhang D."/>
            <person name="Wu Y."/>
            <person name="Sun Y."/>
            <person name="Mei J."/>
            <person name="Sun J."/>
            <person name="Sun Y."/>
        </authorList>
    </citation>
    <scope>NUCLEOTIDE SEQUENCE [LARGE SCALE GENOMIC DNA]</scope>
    <source>
        <strain evidence="2">cv. E1</strain>
        <tissue evidence="1">Leaf</tissue>
    </source>
</reference>
<evidence type="ECO:0000313" key="2">
    <source>
        <dbReference type="Proteomes" id="UP000828251"/>
    </source>
</evidence>
<dbReference type="EMBL" id="JAIQCV010000005">
    <property type="protein sequence ID" value="KAH1098831.1"/>
    <property type="molecule type" value="Genomic_DNA"/>
</dbReference>
<protein>
    <recommendedName>
        <fullName evidence="3">Aminotransferase-like plant mobile domain-containing protein</fullName>
    </recommendedName>
</protein>
<dbReference type="AlphaFoldDB" id="A0A9D3VZ76"/>
<dbReference type="Proteomes" id="UP000828251">
    <property type="component" value="Unassembled WGS sequence"/>
</dbReference>
<dbReference type="OrthoDB" id="996649at2759"/>
<evidence type="ECO:0008006" key="3">
    <source>
        <dbReference type="Google" id="ProtNLM"/>
    </source>
</evidence>
<comment type="caution">
    <text evidence="1">The sequence shown here is derived from an EMBL/GenBank/DDBJ whole genome shotgun (WGS) entry which is preliminary data.</text>
</comment>
<sequence length="237" mass="27457">MVPTVEQYSALLCCPRIQVDKVYSRANCIPNFVRKLMNITGINEQWVTARIKQKSKCKCIPWKALKDLILTDLDEKKKVDVTPVPAILAETFQSLNAYRRAGEGRFIGCAQLLLVWFHSHFRKGAVGYTPLLVLRQYRSRQFVPATHGLAQCKFSYKGDRYKKLVKVISCAWNQTYRMKIVDVCSTTTPKYMEWWSRRVNDNILVPSLEGGRPIEEYLRVVPSELEIMKQDFEKKSS</sequence>
<name>A0A9D3VZ76_9ROSI</name>
<dbReference type="PANTHER" id="PTHR48200:SF1">
    <property type="entry name" value="AMINOTRANSFERASE-LIKE PLANT MOBILE DOMAIN-CONTAINING PROTEIN"/>
    <property type="match status" value="1"/>
</dbReference>
<evidence type="ECO:0000313" key="1">
    <source>
        <dbReference type="EMBL" id="KAH1098831.1"/>
    </source>
</evidence>
<keyword evidence="2" id="KW-1185">Reference proteome</keyword>
<accession>A0A9D3VZ76</accession>
<organism evidence="1 2">
    <name type="scientific">Gossypium stocksii</name>
    <dbReference type="NCBI Taxonomy" id="47602"/>
    <lineage>
        <taxon>Eukaryota</taxon>
        <taxon>Viridiplantae</taxon>
        <taxon>Streptophyta</taxon>
        <taxon>Embryophyta</taxon>
        <taxon>Tracheophyta</taxon>
        <taxon>Spermatophyta</taxon>
        <taxon>Magnoliopsida</taxon>
        <taxon>eudicotyledons</taxon>
        <taxon>Gunneridae</taxon>
        <taxon>Pentapetalae</taxon>
        <taxon>rosids</taxon>
        <taxon>malvids</taxon>
        <taxon>Malvales</taxon>
        <taxon>Malvaceae</taxon>
        <taxon>Malvoideae</taxon>
        <taxon>Gossypium</taxon>
    </lineage>
</organism>